<comment type="caution">
    <text evidence="1">The sequence shown here is derived from an EMBL/GenBank/DDBJ whole genome shotgun (WGS) entry which is preliminary data.</text>
</comment>
<keyword evidence="2" id="KW-1185">Reference proteome</keyword>
<gene>
    <name evidence="1" type="ORF">K0504_15480</name>
</gene>
<protein>
    <recommendedName>
        <fullName evidence="3">Ig-like domain-containing protein</fullName>
    </recommendedName>
</protein>
<dbReference type="Proteomes" id="UP001166251">
    <property type="component" value="Unassembled WGS sequence"/>
</dbReference>
<name>A0ABS7EJC7_9GAMM</name>
<evidence type="ECO:0000313" key="1">
    <source>
        <dbReference type="EMBL" id="MBW8192439.1"/>
    </source>
</evidence>
<reference evidence="1" key="1">
    <citation type="submission" date="2021-07" db="EMBL/GenBank/DDBJ databases">
        <title>Neiella marina sp. nov., isolated from the intestinal content of sea cucumber Apostichopus japonicus.</title>
        <authorList>
            <person name="Bai X."/>
        </authorList>
    </citation>
    <scope>NUCLEOTIDE SEQUENCE</scope>
    <source>
        <strain evidence="1">126</strain>
    </source>
</reference>
<sequence length="145" mass="14382">MEGSNKLLLLISILTLVLVGFSYIDLKGAIGEAPAELQAVPRTTITMTGVGSNVTFTSGGGNCSRASPNIKAEASISGGAAGNAITVTAQCSLSNWSASTTSTDSGAAAVYSVKTANAGTGAASCTHSYASTAAPDSHWTAVCTF</sequence>
<dbReference type="RefSeq" id="WP_220105065.1">
    <property type="nucleotide sequence ID" value="NZ_JAHZSS010000023.1"/>
</dbReference>
<accession>A0ABS7EJC7</accession>
<dbReference type="EMBL" id="JAHZSS010000023">
    <property type="protein sequence ID" value="MBW8192439.1"/>
    <property type="molecule type" value="Genomic_DNA"/>
</dbReference>
<organism evidence="1 2">
    <name type="scientific">Neiella holothuriorum</name>
    <dbReference type="NCBI Taxonomy" id="2870530"/>
    <lineage>
        <taxon>Bacteria</taxon>
        <taxon>Pseudomonadati</taxon>
        <taxon>Pseudomonadota</taxon>
        <taxon>Gammaproteobacteria</taxon>
        <taxon>Alteromonadales</taxon>
        <taxon>Echinimonadaceae</taxon>
        <taxon>Neiella</taxon>
    </lineage>
</organism>
<evidence type="ECO:0000313" key="2">
    <source>
        <dbReference type="Proteomes" id="UP001166251"/>
    </source>
</evidence>
<proteinExistence type="predicted"/>
<evidence type="ECO:0008006" key="3">
    <source>
        <dbReference type="Google" id="ProtNLM"/>
    </source>
</evidence>